<dbReference type="Pfam" id="PF00266">
    <property type="entry name" value="Aminotran_5"/>
    <property type="match status" value="1"/>
</dbReference>
<evidence type="ECO:0000259" key="7">
    <source>
        <dbReference type="Pfam" id="PF00266"/>
    </source>
</evidence>
<dbReference type="PANTHER" id="PTHR11601">
    <property type="entry name" value="CYSTEINE DESULFURYLASE FAMILY MEMBER"/>
    <property type="match status" value="1"/>
</dbReference>
<evidence type="ECO:0000256" key="1">
    <source>
        <dbReference type="ARBA" id="ARBA00001933"/>
    </source>
</evidence>
<reference evidence="8 9" key="1">
    <citation type="journal article" date="2013" name="Genome Announc.">
        <title>Draft Genome Sequence of the Cellulolytic, Mesophilic, Anaerobic Bacterium Clostridium termitidis Strain CT1112 (DSM 5398).</title>
        <authorList>
            <person name="Lal S."/>
            <person name="Ramachandran U."/>
            <person name="Zhang X."/>
            <person name="Munir R."/>
            <person name="Sparling R."/>
            <person name="Levin D.B."/>
        </authorList>
    </citation>
    <scope>NUCLEOTIDE SEQUENCE [LARGE SCALE GENOMIC DNA]</scope>
    <source>
        <strain evidence="8 9">CT1112</strain>
    </source>
</reference>
<dbReference type="GO" id="GO:0051536">
    <property type="term" value="F:iron-sulfur cluster binding"/>
    <property type="evidence" value="ECO:0007669"/>
    <property type="project" value="UniProtKB-KW"/>
</dbReference>
<dbReference type="EMBL" id="AORV01000001">
    <property type="protein sequence ID" value="EMS74254.1"/>
    <property type="molecule type" value="Genomic_DNA"/>
</dbReference>
<keyword evidence="3" id="KW-0479">Metal-binding</keyword>
<dbReference type="FunFam" id="3.40.640.10:FF:000084">
    <property type="entry name" value="IscS-like cysteine desulfurase"/>
    <property type="match status" value="1"/>
</dbReference>
<evidence type="ECO:0000256" key="3">
    <source>
        <dbReference type="ARBA" id="ARBA00022723"/>
    </source>
</evidence>
<gene>
    <name evidence="8" type="ORF">CTER_0016</name>
</gene>
<dbReference type="STRING" id="1195236.CTER_0016"/>
<dbReference type="Gene3D" id="3.40.640.10">
    <property type="entry name" value="Type I PLP-dependent aspartate aminotransferase-like (Major domain)"/>
    <property type="match status" value="1"/>
</dbReference>
<organism evidence="8 9">
    <name type="scientific">Ruminiclostridium cellobioparum subsp. termitidis CT1112</name>
    <dbReference type="NCBI Taxonomy" id="1195236"/>
    <lineage>
        <taxon>Bacteria</taxon>
        <taxon>Bacillati</taxon>
        <taxon>Bacillota</taxon>
        <taxon>Clostridia</taxon>
        <taxon>Eubacteriales</taxon>
        <taxon>Oscillospiraceae</taxon>
        <taxon>Ruminiclostridium</taxon>
    </lineage>
</organism>
<evidence type="ECO:0000256" key="4">
    <source>
        <dbReference type="ARBA" id="ARBA00022898"/>
    </source>
</evidence>
<keyword evidence="5" id="KW-0408">Iron</keyword>
<dbReference type="SUPFAM" id="SSF53383">
    <property type="entry name" value="PLP-dependent transferases"/>
    <property type="match status" value="1"/>
</dbReference>
<dbReference type="EC" id="2.8.1.7" evidence="8"/>
<evidence type="ECO:0000313" key="8">
    <source>
        <dbReference type="EMBL" id="EMS74254.1"/>
    </source>
</evidence>
<evidence type="ECO:0000256" key="6">
    <source>
        <dbReference type="ARBA" id="ARBA00023014"/>
    </source>
</evidence>
<dbReference type="PATRIC" id="fig|1195236.3.peg.15"/>
<comment type="caution">
    <text evidence="8">The sequence shown here is derived from an EMBL/GenBank/DDBJ whole genome shotgun (WGS) entry which is preliminary data.</text>
</comment>
<dbReference type="InterPro" id="IPR015421">
    <property type="entry name" value="PyrdxlP-dep_Trfase_major"/>
</dbReference>
<dbReference type="InterPro" id="IPR000192">
    <property type="entry name" value="Aminotrans_V_dom"/>
</dbReference>
<dbReference type="NCBIfam" id="NF002806">
    <property type="entry name" value="PRK02948.1"/>
    <property type="match status" value="1"/>
</dbReference>
<dbReference type="InterPro" id="IPR015424">
    <property type="entry name" value="PyrdxlP-dep_Trfase"/>
</dbReference>
<keyword evidence="9" id="KW-1185">Reference proteome</keyword>
<proteinExistence type="inferred from homology"/>
<dbReference type="InterPro" id="IPR015422">
    <property type="entry name" value="PyrdxlP-dep_Trfase_small"/>
</dbReference>
<dbReference type="Gene3D" id="1.10.260.50">
    <property type="match status" value="1"/>
</dbReference>
<dbReference type="GO" id="GO:0031071">
    <property type="term" value="F:cysteine desulfurase activity"/>
    <property type="evidence" value="ECO:0007669"/>
    <property type="project" value="UniProtKB-EC"/>
</dbReference>
<keyword evidence="8" id="KW-0808">Transferase</keyword>
<evidence type="ECO:0000256" key="2">
    <source>
        <dbReference type="ARBA" id="ARBA00006490"/>
    </source>
</evidence>
<dbReference type="PIRSF" id="PIRSF005572">
    <property type="entry name" value="NifS"/>
    <property type="match status" value="1"/>
</dbReference>
<dbReference type="Proteomes" id="UP000014155">
    <property type="component" value="Unassembled WGS sequence"/>
</dbReference>
<protein>
    <submittedName>
        <fullName evidence="8">Cysteine desulfurase</fullName>
        <ecNumber evidence="8">2.8.1.7</ecNumber>
    </submittedName>
</protein>
<dbReference type="GO" id="GO:0046872">
    <property type="term" value="F:metal ion binding"/>
    <property type="evidence" value="ECO:0007669"/>
    <property type="project" value="UniProtKB-KW"/>
</dbReference>
<evidence type="ECO:0000256" key="5">
    <source>
        <dbReference type="ARBA" id="ARBA00023004"/>
    </source>
</evidence>
<keyword evidence="4" id="KW-0663">Pyridoxal phosphate</keyword>
<name>S0FYR6_RUMCE</name>
<dbReference type="PANTHER" id="PTHR11601:SF50">
    <property type="entry name" value="CYSTEINE DESULFURASE ISCS 2-RELATED"/>
    <property type="match status" value="1"/>
</dbReference>
<comment type="similarity">
    <text evidence="2">Belongs to the class-V pyridoxal-phosphate-dependent aminotransferase family. NifS/IscS subfamily.</text>
</comment>
<dbReference type="AlphaFoldDB" id="S0FYR6"/>
<feature type="domain" description="Aminotransferase class V" evidence="7">
    <location>
        <begin position="5"/>
        <end position="366"/>
    </location>
</feature>
<dbReference type="RefSeq" id="WP_004622723.1">
    <property type="nucleotide sequence ID" value="NZ_AORV01000001.1"/>
</dbReference>
<dbReference type="Gene3D" id="3.90.1150.10">
    <property type="entry name" value="Aspartate Aminotransferase, domain 1"/>
    <property type="match status" value="1"/>
</dbReference>
<keyword evidence="6" id="KW-0411">Iron-sulfur</keyword>
<evidence type="ECO:0000313" key="9">
    <source>
        <dbReference type="Proteomes" id="UP000014155"/>
    </source>
</evidence>
<comment type="cofactor">
    <cofactor evidence="1">
        <name>pyridoxal 5'-phosphate</name>
        <dbReference type="ChEBI" id="CHEBI:597326"/>
    </cofactor>
</comment>
<sequence>MSHEIYLDNSATTRPYDEVVQYIVEVSRSYYGNPSSLHTKGIEAENLIKKARLQTANVLRADPKEIYFTSGGTESNNLAVLGYLRANPRAGKHIITSEIEHPSVLEVFKHLASEGFRVDYIPVDTRGTIKLEALRNTVDRETALMSFMLANNEVGAIQPVSEIVKIRKELCPSAVIHIDAVQAFGKLPIYPAGMNIELLSMSSHKIHGPKGIGALYVKKGVRIKPILLGGGQETALRSGTENVPGICGFGLAAETTASAMEDNLTKVSGLKEFFIGKIKENFEDAVINSSDEALPYIINVSFPNLKSEVLLHHLEQKGIFVSTGSACSSHKSSQSHVLKAMGVSAKYIDGAIRFSLSAQNTPEELDTTINSLKEIIPVISIKHRGKV</sequence>
<dbReference type="InterPro" id="IPR016454">
    <property type="entry name" value="Cysteine_dSase"/>
</dbReference>
<accession>S0FYR6</accession>
<dbReference type="eggNOG" id="COG1104">
    <property type="taxonomic scope" value="Bacteria"/>
</dbReference>